<keyword evidence="12" id="KW-0282">Flagellum</keyword>
<evidence type="ECO:0000256" key="10">
    <source>
        <dbReference type="RuleBase" id="RU364125"/>
    </source>
</evidence>
<evidence type="ECO:0000256" key="8">
    <source>
        <dbReference type="ARBA" id="ARBA00022989"/>
    </source>
</evidence>
<feature type="transmembrane region" description="Helical" evidence="10">
    <location>
        <begin position="33"/>
        <end position="56"/>
    </location>
</feature>
<comment type="subcellular location">
    <subcellularLocation>
        <location evidence="10">Cell inner membrane</location>
    </subcellularLocation>
    <subcellularLocation>
        <location evidence="2">Cell membrane</location>
        <topology evidence="2">Single-pass membrane protein</topology>
    </subcellularLocation>
</comment>
<keyword evidence="7 10" id="KW-0283">Flagellar rotation</keyword>
<dbReference type="Pfam" id="PF03748">
    <property type="entry name" value="FliL"/>
    <property type="match status" value="1"/>
</dbReference>
<evidence type="ECO:0000256" key="2">
    <source>
        <dbReference type="ARBA" id="ARBA00004162"/>
    </source>
</evidence>
<keyword evidence="12" id="KW-0969">Cilium</keyword>
<evidence type="ECO:0000313" key="12">
    <source>
        <dbReference type="EMBL" id="MDX5985893.1"/>
    </source>
</evidence>
<reference evidence="12 13" key="1">
    <citation type="submission" date="2023-11" db="EMBL/GenBank/DDBJ databases">
        <title>MicrobeMod: A computational toolkit for identifying prokaryotic methylation and restriction-modification with nanopore sequencing.</title>
        <authorList>
            <person name="Crits-Christoph A."/>
            <person name="Kang S.C."/>
            <person name="Lee H."/>
            <person name="Ostrov N."/>
        </authorList>
    </citation>
    <scope>NUCLEOTIDE SEQUENCE [LARGE SCALE GENOMIC DNA]</scope>
    <source>
        <strain evidence="12 13">ATCC 14820</strain>
    </source>
</reference>
<dbReference type="Proteomes" id="UP001279660">
    <property type="component" value="Unassembled WGS sequence"/>
</dbReference>
<evidence type="ECO:0000256" key="1">
    <source>
        <dbReference type="ARBA" id="ARBA00002254"/>
    </source>
</evidence>
<sequence>MGITALSEPNVTSSEEGEEGAAPAAPKAGKKKLLILVGAVVLLLLLAGGGAAFFLLGGKSDPKAEAAKAEAAKAEAAKHGGGEEGVKFVDIPAMVVNIRSPDGVARFLKVHVMLVPGTMKEEAIKAGLPLVLDAYQPFLRELRPEDLAGSAAVFRVKEELLVRTTGALGEGSVKDVLIEDLVQQ</sequence>
<gene>
    <name evidence="12" type="ORF">SIL82_16685</name>
</gene>
<keyword evidence="5 10" id="KW-0145">Chemotaxis</keyword>
<evidence type="ECO:0000256" key="6">
    <source>
        <dbReference type="ARBA" id="ARBA00022692"/>
    </source>
</evidence>
<evidence type="ECO:0000256" key="7">
    <source>
        <dbReference type="ARBA" id="ARBA00022779"/>
    </source>
</evidence>
<comment type="function">
    <text evidence="1 10">Controls the rotational direction of flagella during chemotaxis.</text>
</comment>
<comment type="similarity">
    <text evidence="3 10">Belongs to the FliL family.</text>
</comment>
<accession>A0ABU4PP03</accession>
<dbReference type="EMBL" id="JAWXXV010000001">
    <property type="protein sequence ID" value="MDX5985893.1"/>
    <property type="molecule type" value="Genomic_DNA"/>
</dbReference>
<keyword evidence="12" id="KW-0966">Cell projection</keyword>
<evidence type="ECO:0000256" key="5">
    <source>
        <dbReference type="ARBA" id="ARBA00022500"/>
    </source>
</evidence>
<keyword evidence="8 10" id="KW-1133">Transmembrane helix</keyword>
<dbReference type="RefSeq" id="WP_010407184.1">
    <property type="nucleotide sequence ID" value="NZ_JAWXXV010000001.1"/>
</dbReference>
<evidence type="ECO:0000256" key="3">
    <source>
        <dbReference type="ARBA" id="ARBA00008281"/>
    </source>
</evidence>
<feature type="region of interest" description="Disordered" evidence="11">
    <location>
        <begin position="1"/>
        <end position="23"/>
    </location>
</feature>
<keyword evidence="9 10" id="KW-0472">Membrane</keyword>
<protein>
    <recommendedName>
        <fullName evidence="10">Flagellar protein FliL</fullName>
    </recommendedName>
</protein>
<keyword evidence="10" id="KW-0997">Cell inner membrane</keyword>
<keyword evidence="4" id="KW-1003">Cell membrane</keyword>
<evidence type="ECO:0000256" key="11">
    <source>
        <dbReference type="SAM" id="MobiDB-lite"/>
    </source>
</evidence>
<evidence type="ECO:0000256" key="9">
    <source>
        <dbReference type="ARBA" id="ARBA00023136"/>
    </source>
</evidence>
<dbReference type="InterPro" id="IPR005503">
    <property type="entry name" value="FliL"/>
</dbReference>
<proteinExistence type="inferred from homology"/>
<evidence type="ECO:0000256" key="4">
    <source>
        <dbReference type="ARBA" id="ARBA00022475"/>
    </source>
</evidence>
<name>A0ABU4PP03_9SPHN</name>
<evidence type="ECO:0000313" key="13">
    <source>
        <dbReference type="Proteomes" id="UP001279660"/>
    </source>
</evidence>
<comment type="caution">
    <text evidence="12">The sequence shown here is derived from an EMBL/GenBank/DDBJ whole genome shotgun (WGS) entry which is preliminary data.</text>
</comment>
<organism evidence="12 13">
    <name type="scientific">Sphingomonas echinoides</name>
    <dbReference type="NCBI Taxonomy" id="59803"/>
    <lineage>
        <taxon>Bacteria</taxon>
        <taxon>Pseudomonadati</taxon>
        <taxon>Pseudomonadota</taxon>
        <taxon>Alphaproteobacteria</taxon>
        <taxon>Sphingomonadales</taxon>
        <taxon>Sphingomonadaceae</taxon>
        <taxon>Sphingomonas</taxon>
    </lineage>
</organism>
<dbReference type="PANTHER" id="PTHR35091">
    <property type="entry name" value="FLAGELLAR PROTEIN FLIL"/>
    <property type="match status" value="1"/>
</dbReference>
<keyword evidence="13" id="KW-1185">Reference proteome</keyword>
<keyword evidence="6 10" id="KW-0812">Transmembrane</keyword>
<dbReference type="PANTHER" id="PTHR35091:SF2">
    <property type="entry name" value="FLAGELLAR PROTEIN FLIL"/>
    <property type="match status" value="1"/>
</dbReference>